<dbReference type="InterPro" id="IPR011032">
    <property type="entry name" value="GroES-like_sf"/>
</dbReference>
<proteinExistence type="inferred from homology"/>
<evidence type="ECO:0000256" key="12">
    <source>
        <dbReference type="ARBA" id="ARBA00041058"/>
    </source>
</evidence>
<keyword evidence="8" id="KW-0443">Lipid metabolism</keyword>
<dbReference type="Proteomes" id="UP000039324">
    <property type="component" value="Unassembled WGS sequence"/>
</dbReference>
<organism evidence="16 18">
    <name type="scientific">Plasmodiophora brassicae</name>
    <name type="common">Clubroot disease agent</name>
    <dbReference type="NCBI Taxonomy" id="37360"/>
    <lineage>
        <taxon>Eukaryota</taxon>
        <taxon>Sar</taxon>
        <taxon>Rhizaria</taxon>
        <taxon>Endomyxa</taxon>
        <taxon>Phytomyxea</taxon>
        <taxon>Plasmodiophorida</taxon>
        <taxon>Plasmodiophoridae</taxon>
        <taxon>Plasmodiophora</taxon>
    </lineage>
</organism>
<dbReference type="InterPro" id="IPR013149">
    <property type="entry name" value="ADH-like_C"/>
</dbReference>
<evidence type="ECO:0000256" key="5">
    <source>
        <dbReference type="ARBA" id="ARBA00022857"/>
    </source>
</evidence>
<dbReference type="EC" id="1.3.1.104" evidence="11"/>
<keyword evidence="18" id="KW-1185">Reference proteome</keyword>
<keyword evidence="4" id="KW-0276">Fatty acid metabolism</keyword>
<reference evidence="16 18" key="1">
    <citation type="submission" date="2015-02" db="EMBL/GenBank/DDBJ databases">
        <authorList>
            <person name="Chooi Y.-H."/>
        </authorList>
    </citation>
    <scope>NUCLEOTIDE SEQUENCE [LARGE SCALE GENOMIC DNA]</scope>
    <source>
        <strain evidence="16">E3</strain>
    </source>
</reference>
<dbReference type="OrthoDB" id="7482721at2759"/>
<dbReference type="PANTHER" id="PTHR43981">
    <property type="entry name" value="ENOYL-[ACYL-CARRIER-PROTEIN] REDUCTASE, MITOCHONDRIAL"/>
    <property type="match status" value="1"/>
</dbReference>
<dbReference type="OMA" id="YGYTQSK"/>
<evidence type="ECO:0000313" key="18">
    <source>
        <dbReference type="Proteomes" id="UP000039324"/>
    </source>
</evidence>
<comment type="subcellular location">
    <subcellularLocation>
        <location evidence="1">Mitochondrion</location>
    </subcellularLocation>
</comment>
<dbReference type="InterPro" id="IPR013154">
    <property type="entry name" value="ADH-like_N"/>
</dbReference>
<evidence type="ECO:0000256" key="4">
    <source>
        <dbReference type="ARBA" id="ARBA00022832"/>
    </source>
</evidence>
<evidence type="ECO:0000256" key="14">
    <source>
        <dbReference type="ARBA" id="ARBA00048843"/>
    </source>
</evidence>
<evidence type="ECO:0000256" key="13">
    <source>
        <dbReference type="ARBA" id="ARBA00042123"/>
    </source>
</evidence>
<sequence>MLPVAAGFGGRTSWRRWAALSRARAGCRAYVSGEAALYRAHGEPEKVISVEHVQMEQPGPHDLIIKFLASPINPADINMIEGVYPVKPATPAVGGNEGVAVVEHKGRAVKSFNRGDWVIPARPGLGTWRTRAVVPEWDLAHVPNDIPLDAAAMLAVNPASAYRMLQDFVTLLPGDYIIQNAANSTVGKCVIQLAKHMGVKTINVVRDREDLDSVKEDLDDLGADFVVTESLLAGKDYAREFAKVPKPVLALNAVGGPSATNIARALAPNGTLVTYGGMSKKPVTLPTGLLIFQNIVSRGFWLSRWTENTAPIDRDTMIMHLASLIREGRLKVGPSKRISFTDLPATLADRSRGKVLIEFDDDRFAATKAYIS</sequence>
<dbReference type="EMBL" id="CDSF01000090">
    <property type="protein sequence ID" value="CEO99213.1"/>
    <property type="molecule type" value="Genomic_DNA"/>
</dbReference>
<dbReference type="Proteomes" id="UP000290189">
    <property type="component" value="Unassembled WGS sequence"/>
</dbReference>
<evidence type="ECO:0000256" key="7">
    <source>
        <dbReference type="ARBA" id="ARBA00023002"/>
    </source>
</evidence>
<keyword evidence="6" id="KW-0809">Transit peptide</keyword>
<evidence type="ECO:0000313" key="16">
    <source>
        <dbReference type="EMBL" id="CEO99213.1"/>
    </source>
</evidence>
<dbReference type="EMBL" id="OVEO01000007">
    <property type="protein sequence ID" value="SPQ97226.1"/>
    <property type="molecule type" value="Genomic_DNA"/>
</dbReference>
<reference evidence="17 19" key="2">
    <citation type="submission" date="2018-03" db="EMBL/GenBank/DDBJ databases">
        <authorList>
            <person name="Fogelqvist J."/>
        </authorList>
    </citation>
    <scope>NUCLEOTIDE SEQUENCE [LARGE SCALE GENOMIC DNA]</scope>
</reference>
<dbReference type="SUPFAM" id="SSF50129">
    <property type="entry name" value="GroES-like"/>
    <property type="match status" value="1"/>
</dbReference>
<gene>
    <name evidence="16" type="ORF">PBRA_001119</name>
    <name evidence="17" type="ORF">PLBR_LOCUS4441</name>
</gene>
<protein>
    <recommendedName>
        <fullName evidence="12">Enoyl-[acyl-carrier-protein] reductase, mitochondrial</fullName>
        <ecNumber evidence="11">1.3.1.104</ecNumber>
    </recommendedName>
    <alternativeName>
        <fullName evidence="13">2-enoyl thioester reductase</fullName>
    </alternativeName>
</protein>
<dbReference type="InterPro" id="IPR036291">
    <property type="entry name" value="NAD(P)-bd_dom_sf"/>
</dbReference>
<evidence type="ECO:0000256" key="3">
    <source>
        <dbReference type="ARBA" id="ARBA00022516"/>
    </source>
</evidence>
<keyword evidence="7" id="KW-0560">Oxidoreductase</keyword>
<dbReference type="Gene3D" id="3.90.180.10">
    <property type="entry name" value="Medium-chain alcohol dehydrogenases, catalytic domain"/>
    <property type="match status" value="1"/>
</dbReference>
<comment type="catalytic activity">
    <reaction evidence="14">
        <text>a 2,3-saturated acyl-[ACP] + NADP(+) = a (2E)-enoyl-[ACP] + NADPH + H(+)</text>
        <dbReference type="Rhea" id="RHEA:22564"/>
        <dbReference type="Rhea" id="RHEA-COMP:9925"/>
        <dbReference type="Rhea" id="RHEA-COMP:9926"/>
        <dbReference type="ChEBI" id="CHEBI:15378"/>
        <dbReference type="ChEBI" id="CHEBI:57783"/>
        <dbReference type="ChEBI" id="CHEBI:58349"/>
        <dbReference type="ChEBI" id="CHEBI:78784"/>
        <dbReference type="ChEBI" id="CHEBI:78785"/>
        <dbReference type="EC" id="1.3.1.104"/>
    </reaction>
</comment>
<dbReference type="Pfam" id="PF00107">
    <property type="entry name" value="ADH_zinc_N"/>
    <property type="match status" value="1"/>
</dbReference>
<keyword evidence="9 17" id="KW-0496">Mitochondrion</keyword>
<dbReference type="GO" id="GO:0141148">
    <property type="term" value="F:enoyl-[acyl-carrier-protein] reductase (NADPH) activity"/>
    <property type="evidence" value="ECO:0007669"/>
    <property type="project" value="UniProtKB-EC"/>
</dbReference>
<evidence type="ECO:0000313" key="17">
    <source>
        <dbReference type="EMBL" id="SPQ97226.1"/>
    </source>
</evidence>
<dbReference type="SUPFAM" id="SSF51735">
    <property type="entry name" value="NAD(P)-binding Rossmann-fold domains"/>
    <property type="match status" value="1"/>
</dbReference>
<dbReference type="GO" id="GO:0006633">
    <property type="term" value="P:fatty acid biosynthetic process"/>
    <property type="evidence" value="ECO:0007669"/>
    <property type="project" value="UniProtKB-KW"/>
</dbReference>
<evidence type="ECO:0000313" key="19">
    <source>
        <dbReference type="Proteomes" id="UP000290189"/>
    </source>
</evidence>
<evidence type="ECO:0000256" key="10">
    <source>
        <dbReference type="ARBA" id="ARBA00023160"/>
    </source>
</evidence>
<feature type="domain" description="Enoyl reductase (ER)" evidence="15">
    <location>
        <begin position="42"/>
        <end position="357"/>
    </location>
</feature>
<geneLocation type="mitochondrion" evidence="17"/>
<dbReference type="InterPro" id="IPR051034">
    <property type="entry name" value="Mito_Enoyl-ACP_Reductase"/>
</dbReference>
<dbReference type="InterPro" id="IPR020843">
    <property type="entry name" value="ER"/>
</dbReference>
<name>A0A0G4IV64_PLABS</name>
<evidence type="ECO:0000256" key="2">
    <source>
        <dbReference type="ARBA" id="ARBA00010371"/>
    </source>
</evidence>
<dbReference type="FunFam" id="3.90.180.10:FF:000010">
    <property type="entry name" value="Enoyl-[acyl-carrier-protein] reductase, mitochondrial"/>
    <property type="match status" value="1"/>
</dbReference>
<dbReference type="AlphaFoldDB" id="A0A0G4IV64"/>
<dbReference type="FunFam" id="3.40.50.720:FF:000112">
    <property type="entry name" value="Enoyl-[acyl-carrier-protein] reductase 1, mitochondrial"/>
    <property type="match status" value="1"/>
</dbReference>
<dbReference type="SMART" id="SM00829">
    <property type="entry name" value="PKS_ER"/>
    <property type="match status" value="1"/>
</dbReference>
<keyword evidence="5" id="KW-0521">NADP</keyword>
<evidence type="ECO:0000256" key="6">
    <source>
        <dbReference type="ARBA" id="ARBA00022946"/>
    </source>
</evidence>
<dbReference type="Gene3D" id="3.40.50.720">
    <property type="entry name" value="NAD(P)-binding Rossmann-like Domain"/>
    <property type="match status" value="1"/>
</dbReference>
<dbReference type="STRING" id="37360.A0A0G4IV64"/>
<dbReference type="PANTHER" id="PTHR43981:SF2">
    <property type="entry name" value="ENOYL-[ACYL-CARRIER-PROTEIN] REDUCTASE, MITOCHONDRIAL"/>
    <property type="match status" value="1"/>
</dbReference>
<dbReference type="CDD" id="cd08290">
    <property type="entry name" value="ETR"/>
    <property type="match status" value="1"/>
</dbReference>
<evidence type="ECO:0000256" key="8">
    <source>
        <dbReference type="ARBA" id="ARBA00023098"/>
    </source>
</evidence>
<evidence type="ECO:0000256" key="11">
    <source>
        <dbReference type="ARBA" id="ARBA00038963"/>
    </source>
</evidence>
<dbReference type="GO" id="GO:0005739">
    <property type="term" value="C:mitochondrion"/>
    <property type="evidence" value="ECO:0007669"/>
    <property type="project" value="UniProtKB-SubCell"/>
</dbReference>
<keyword evidence="10" id="KW-0275">Fatty acid biosynthesis</keyword>
<keyword evidence="3" id="KW-0444">Lipid biosynthesis</keyword>
<comment type="similarity">
    <text evidence="2">Belongs to the zinc-containing alcohol dehydrogenase family. Quinone oxidoreductase subfamily.</text>
</comment>
<evidence type="ECO:0000256" key="1">
    <source>
        <dbReference type="ARBA" id="ARBA00004173"/>
    </source>
</evidence>
<dbReference type="Pfam" id="PF08240">
    <property type="entry name" value="ADH_N"/>
    <property type="match status" value="1"/>
</dbReference>
<accession>A0A0G4IV64</accession>
<evidence type="ECO:0000256" key="9">
    <source>
        <dbReference type="ARBA" id="ARBA00023128"/>
    </source>
</evidence>
<evidence type="ECO:0000259" key="15">
    <source>
        <dbReference type="SMART" id="SM00829"/>
    </source>
</evidence>